<protein>
    <recommendedName>
        <fullName evidence="4">Fibronectin type-III domain-containing protein</fullName>
    </recommendedName>
</protein>
<evidence type="ECO:0000256" key="1">
    <source>
        <dbReference type="SAM" id="MobiDB-lite"/>
    </source>
</evidence>
<keyword evidence="3" id="KW-1185">Reference proteome</keyword>
<feature type="region of interest" description="Disordered" evidence="1">
    <location>
        <begin position="1"/>
        <end position="34"/>
    </location>
</feature>
<evidence type="ECO:0000313" key="3">
    <source>
        <dbReference type="Proteomes" id="UP000239907"/>
    </source>
</evidence>
<feature type="region of interest" description="Disordered" evidence="1">
    <location>
        <begin position="120"/>
        <end position="142"/>
    </location>
</feature>
<dbReference type="Proteomes" id="UP000239907">
    <property type="component" value="Unassembled WGS sequence"/>
</dbReference>
<dbReference type="AlphaFoldDB" id="A0A2S7U2V4"/>
<proteinExistence type="predicted"/>
<accession>A0A2S7U2V4</accession>
<feature type="compositionally biased region" description="Polar residues" evidence="1">
    <location>
        <begin position="120"/>
        <end position="130"/>
    </location>
</feature>
<sequence length="846" mass="96052">MMSQAPRPSMINPLSPPRMMLSTTSPKKQIPSSRPMISPYGAMMRMLQLLIALACLSCPVHAAVHGHGTEEKGGKRKASPIPDYNPAKQPVTTGEFLVGFIVITFKETVAPEDTDQAIRSANQVSSNPQHAETGKQDKSGRYSSGVDLEEYFKVYSNDITWPKLVVMPDEDTNYQDPHFYGYYCEYDYWRNPIGWKDREEGNDRVKEMNENALKFANQSYRGDKPRFMCYNYVTRRPKEPTEEVSVALLDFYDNRNADPDRIKPVKTRRSKEPKNSTKIFKPWDHYKPACKWGEPMWPNSKIQINDFAGGVLAHELGHSLGAPDVYRIGRFNDGIGGGASPLAYGPTANAFSRFYHHAFIEERNHPTIKNPGTYTLHPRHITPQGKEALGYLIPSNHPHYMYHVEYIHEEDRIAGVGPDHEGMLISVVNLGLTNYLGSPDYFYVYRPNDPFFRGGGDTNKCLFGKSHNRTEFDMTTEPSSRLPNLMDGGISFKNIEEKDGTLTFDLETDRHRVSGSDYTNSMLPQIRLDEISDVQPTSFTMDCTIKFRGQPLITTYGFCWSTSKTPTIRDDTYTLAHRECYRGHAINLRPSTTYYVRAFANNGIGVRYSDEEQIVKTPDVNTPAASIGPLFTDSFSDNRYLFNKYSNEANSPFIGYSPTCVFAKLIAYYRPERFKFSSSKSRSKGSDVDFDQLSWNPSAGDYPMRLEEIDGFFQHVYAQALELNFHNIKPEKDFLRSIKELTGVRSKPVLSDLQPDNLKAVSELIREDLTQSRPVLILFSGGSEPMRWALIDGIGSTGKFHVDFPRNSKFLVDGNIFKPKSGHCVPELLMIPGYKTYLVTSCFYKK</sequence>
<feature type="compositionally biased region" description="Polar residues" evidence="1">
    <location>
        <begin position="21"/>
        <end position="32"/>
    </location>
</feature>
<reference evidence="2 3" key="1">
    <citation type="submission" date="2016-12" db="EMBL/GenBank/DDBJ databases">
        <title>Study of bacterial adaptation to deep sea.</title>
        <authorList>
            <person name="Song J."/>
            <person name="Yoshizawa S."/>
            <person name="Kogure K."/>
        </authorList>
    </citation>
    <scope>NUCLEOTIDE SEQUENCE [LARGE SCALE GENOMIC DNA]</scope>
    <source>
        <strain evidence="2 3">SAORIC-165</strain>
    </source>
</reference>
<evidence type="ECO:0008006" key="4">
    <source>
        <dbReference type="Google" id="ProtNLM"/>
    </source>
</evidence>
<name>A0A2S7U2V4_9BACT</name>
<gene>
    <name evidence="2" type="ORF">BSZ32_09735</name>
</gene>
<evidence type="ECO:0000313" key="2">
    <source>
        <dbReference type="EMBL" id="PQJ28751.1"/>
    </source>
</evidence>
<comment type="caution">
    <text evidence="2">The sequence shown here is derived from an EMBL/GenBank/DDBJ whole genome shotgun (WGS) entry which is preliminary data.</text>
</comment>
<dbReference type="EMBL" id="MQWA01000001">
    <property type="protein sequence ID" value="PQJ28751.1"/>
    <property type="molecule type" value="Genomic_DNA"/>
</dbReference>
<feature type="region of interest" description="Disordered" evidence="1">
    <location>
        <begin position="66"/>
        <end position="87"/>
    </location>
</feature>
<dbReference type="SUPFAM" id="SSF55486">
    <property type="entry name" value="Metalloproteases ('zincins'), catalytic domain"/>
    <property type="match status" value="1"/>
</dbReference>
<organism evidence="2 3">
    <name type="scientific">Rubritalea profundi</name>
    <dbReference type="NCBI Taxonomy" id="1658618"/>
    <lineage>
        <taxon>Bacteria</taxon>
        <taxon>Pseudomonadati</taxon>
        <taxon>Verrucomicrobiota</taxon>
        <taxon>Verrucomicrobiia</taxon>
        <taxon>Verrucomicrobiales</taxon>
        <taxon>Rubritaleaceae</taxon>
        <taxon>Rubritalea</taxon>
    </lineage>
</organism>